<name>A0A839UYY3_9PROT</name>
<accession>A0A839UYY3</accession>
<protein>
    <submittedName>
        <fullName evidence="1">Uncharacterized protein</fullName>
    </submittedName>
</protein>
<proteinExistence type="predicted"/>
<sequence>MLDGCTDLIAMAAACLRAGGAPVRVAPARHGTALLVAHRPHNAVLRIIAPGPVAALGLQTAGAGPVELHLDPDAVRRAIADLPKVASPPGFPAGFVLHGGGLPRIAAIRVFAALASCGLDAAPDWPGTIDPASLPLLRMLLAAARECAATPPASWLARLADALDAQWRAGQGPLMRLIDSADPDATTGRLALAGRAATLLARAAAAGLV</sequence>
<gene>
    <name evidence="1" type="ORF">FHR90_001183</name>
</gene>
<reference evidence="1 2" key="1">
    <citation type="submission" date="2020-08" db="EMBL/GenBank/DDBJ databases">
        <title>Genomic Encyclopedia of Type Strains, Phase III (KMG-III): the genomes of soil and plant-associated and newly described type strains.</title>
        <authorList>
            <person name="Whitman W."/>
        </authorList>
    </citation>
    <scope>NUCLEOTIDE SEQUENCE [LARGE SCALE GENOMIC DNA]</scope>
    <source>
        <strain evidence="1 2">CECT 8088</strain>
    </source>
</reference>
<dbReference type="Proteomes" id="UP000557688">
    <property type="component" value="Unassembled WGS sequence"/>
</dbReference>
<organism evidence="1 2">
    <name type="scientific">Endobacter medicaginis</name>
    <dbReference type="NCBI Taxonomy" id="1181271"/>
    <lineage>
        <taxon>Bacteria</taxon>
        <taxon>Pseudomonadati</taxon>
        <taxon>Pseudomonadota</taxon>
        <taxon>Alphaproteobacteria</taxon>
        <taxon>Acetobacterales</taxon>
        <taxon>Acetobacteraceae</taxon>
        <taxon>Endobacter</taxon>
    </lineage>
</organism>
<keyword evidence="2" id="KW-1185">Reference proteome</keyword>
<evidence type="ECO:0000313" key="1">
    <source>
        <dbReference type="EMBL" id="MBB3173360.1"/>
    </source>
</evidence>
<dbReference type="EMBL" id="JACHXV010000004">
    <property type="protein sequence ID" value="MBB3173360.1"/>
    <property type="molecule type" value="Genomic_DNA"/>
</dbReference>
<comment type="caution">
    <text evidence="1">The sequence shown here is derived from an EMBL/GenBank/DDBJ whole genome shotgun (WGS) entry which is preliminary data.</text>
</comment>
<evidence type="ECO:0000313" key="2">
    <source>
        <dbReference type="Proteomes" id="UP000557688"/>
    </source>
</evidence>
<dbReference type="AlphaFoldDB" id="A0A839UYY3"/>
<dbReference type="RefSeq" id="WP_183274913.1">
    <property type="nucleotide sequence ID" value="NZ_JACHXV010000004.1"/>
</dbReference>